<keyword evidence="2" id="KW-1185">Reference proteome</keyword>
<protein>
    <submittedName>
        <fullName evidence="1">Uncharacterized protein</fullName>
    </submittedName>
</protein>
<reference evidence="1" key="1">
    <citation type="journal article" date="2023" name="IScience">
        <title>Live-bearing cockroach genome reveals convergent evolutionary mechanisms linked to viviparity in insects and beyond.</title>
        <authorList>
            <person name="Fouks B."/>
            <person name="Harrison M.C."/>
            <person name="Mikhailova A.A."/>
            <person name="Marchal E."/>
            <person name="English S."/>
            <person name="Carruthers M."/>
            <person name="Jennings E.C."/>
            <person name="Chiamaka E.L."/>
            <person name="Frigard R.A."/>
            <person name="Pippel M."/>
            <person name="Attardo G.M."/>
            <person name="Benoit J.B."/>
            <person name="Bornberg-Bauer E."/>
            <person name="Tobe S.S."/>
        </authorList>
    </citation>
    <scope>NUCLEOTIDE SEQUENCE</scope>
    <source>
        <strain evidence="1">Stay&amp;Tobe</strain>
    </source>
</reference>
<proteinExistence type="predicted"/>
<evidence type="ECO:0000313" key="2">
    <source>
        <dbReference type="Proteomes" id="UP001233999"/>
    </source>
</evidence>
<evidence type="ECO:0000313" key="1">
    <source>
        <dbReference type="EMBL" id="KAJ9574202.1"/>
    </source>
</evidence>
<comment type="caution">
    <text evidence="1">The sequence shown here is derived from an EMBL/GenBank/DDBJ whole genome shotgun (WGS) entry which is preliminary data.</text>
</comment>
<organism evidence="1 2">
    <name type="scientific">Diploptera punctata</name>
    <name type="common">Pacific beetle cockroach</name>
    <dbReference type="NCBI Taxonomy" id="6984"/>
    <lineage>
        <taxon>Eukaryota</taxon>
        <taxon>Metazoa</taxon>
        <taxon>Ecdysozoa</taxon>
        <taxon>Arthropoda</taxon>
        <taxon>Hexapoda</taxon>
        <taxon>Insecta</taxon>
        <taxon>Pterygota</taxon>
        <taxon>Neoptera</taxon>
        <taxon>Polyneoptera</taxon>
        <taxon>Dictyoptera</taxon>
        <taxon>Blattodea</taxon>
        <taxon>Blaberoidea</taxon>
        <taxon>Blaberidae</taxon>
        <taxon>Diplopterinae</taxon>
        <taxon>Diploptera</taxon>
    </lineage>
</organism>
<feature type="non-terminal residue" evidence="1">
    <location>
        <position position="1"/>
    </location>
</feature>
<accession>A0AAD7Z5U6</accession>
<sequence length="56" mass="6435">LDRPNYASPSISIFCLPSPSLDSHNLQILFHADSRLSIEFFVKYNLYEYVPMQVGT</sequence>
<feature type="non-terminal residue" evidence="1">
    <location>
        <position position="56"/>
    </location>
</feature>
<reference evidence="1" key="2">
    <citation type="submission" date="2023-05" db="EMBL/GenBank/DDBJ databases">
        <authorList>
            <person name="Fouks B."/>
        </authorList>
    </citation>
    <scope>NUCLEOTIDE SEQUENCE</scope>
    <source>
        <strain evidence="1">Stay&amp;Tobe</strain>
        <tissue evidence="1">Testes</tissue>
    </source>
</reference>
<dbReference type="Proteomes" id="UP001233999">
    <property type="component" value="Unassembled WGS sequence"/>
</dbReference>
<name>A0AAD7Z5U6_DIPPU</name>
<dbReference type="AlphaFoldDB" id="A0AAD7Z5U6"/>
<dbReference type="EMBL" id="JASPKZ010010652">
    <property type="protein sequence ID" value="KAJ9574202.1"/>
    <property type="molecule type" value="Genomic_DNA"/>
</dbReference>
<gene>
    <name evidence="1" type="ORF">L9F63_008458</name>
</gene>